<dbReference type="EMBL" id="JAPMSZ010000009">
    <property type="protein sequence ID" value="KAJ5092446.1"/>
    <property type="molecule type" value="Genomic_DNA"/>
</dbReference>
<reference evidence="3" key="1">
    <citation type="submission" date="2022-11" db="EMBL/GenBank/DDBJ databases">
        <authorList>
            <person name="Petersen C."/>
        </authorList>
    </citation>
    <scope>NUCLEOTIDE SEQUENCE</scope>
    <source>
        <strain evidence="3">IBT 34128</strain>
    </source>
</reference>
<dbReference type="AlphaFoldDB" id="A0A9W9K4M3"/>
<dbReference type="Proteomes" id="UP001141434">
    <property type="component" value="Unassembled WGS sequence"/>
</dbReference>
<reference evidence="3" key="2">
    <citation type="journal article" date="2023" name="IMA Fungus">
        <title>Comparative genomic study of the Penicillium genus elucidates a diverse pangenome and 15 lateral gene transfer events.</title>
        <authorList>
            <person name="Petersen C."/>
            <person name="Sorensen T."/>
            <person name="Nielsen M.R."/>
            <person name="Sondergaard T.E."/>
            <person name="Sorensen J.L."/>
            <person name="Fitzpatrick D.A."/>
            <person name="Frisvad J.C."/>
            <person name="Nielsen K.L."/>
        </authorList>
    </citation>
    <scope>NUCLEOTIDE SEQUENCE</scope>
    <source>
        <strain evidence="3">IBT 34128</strain>
    </source>
</reference>
<evidence type="ECO:0000256" key="1">
    <source>
        <dbReference type="SAM" id="MobiDB-lite"/>
    </source>
</evidence>
<name>A0A9W9K4M3_9EURO</name>
<dbReference type="RefSeq" id="XP_056510641.1">
    <property type="nucleotide sequence ID" value="XM_056657841.1"/>
</dbReference>
<organism evidence="3 4">
    <name type="scientific">Penicillium alfredii</name>
    <dbReference type="NCBI Taxonomy" id="1506179"/>
    <lineage>
        <taxon>Eukaryota</taxon>
        <taxon>Fungi</taxon>
        <taxon>Dikarya</taxon>
        <taxon>Ascomycota</taxon>
        <taxon>Pezizomycotina</taxon>
        <taxon>Eurotiomycetes</taxon>
        <taxon>Eurotiomycetidae</taxon>
        <taxon>Eurotiales</taxon>
        <taxon>Aspergillaceae</taxon>
        <taxon>Penicillium</taxon>
    </lineage>
</organism>
<feature type="compositionally biased region" description="Low complexity" evidence="1">
    <location>
        <begin position="82"/>
        <end position="119"/>
    </location>
</feature>
<comment type="caution">
    <text evidence="3">The sequence shown here is derived from an EMBL/GenBank/DDBJ whole genome shotgun (WGS) entry which is preliminary data.</text>
</comment>
<feature type="chain" id="PRO_5040748152" evidence="2">
    <location>
        <begin position="20"/>
        <end position="211"/>
    </location>
</feature>
<feature type="signal peptide" evidence="2">
    <location>
        <begin position="1"/>
        <end position="19"/>
    </location>
</feature>
<accession>A0A9W9K4M3</accession>
<evidence type="ECO:0000313" key="3">
    <source>
        <dbReference type="EMBL" id="KAJ5092446.1"/>
    </source>
</evidence>
<evidence type="ECO:0000256" key="2">
    <source>
        <dbReference type="SAM" id="SignalP"/>
    </source>
</evidence>
<feature type="region of interest" description="Disordered" evidence="1">
    <location>
        <begin position="73"/>
        <end position="142"/>
    </location>
</feature>
<evidence type="ECO:0000313" key="4">
    <source>
        <dbReference type="Proteomes" id="UP001141434"/>
    </source>
</evidence>
<sequence length="211" mass="21908">MLFQAVCLSFLLLGSFGLAASINSRSSSSSDTYSLYAFGDNIGGLAMYYADGNAVISKSTPSNATAVGQVAFTRGSSPPLEGNPANSTSPASPSNSASASPSSGSGSGSGSTNSTNNPPFSNQQLFIPGPNSKSHKMGFTKNPSTGQVTTKFVWYGHFLLVEADDGGYTSLFYAKKSGSNDGAYSMHWNITDDEDGEFIPISMRSIAPSNE</sequence>
<dbReference type="GeneID" id="81397010"/>
<proteinExistence type="predicted"/>
<gene>
    <name evidence="3" type="ORF">NUU61_007316</name>
</gene>
<keyword evidence="2" id="KW-0732">Signal</keyword>
<protein>
    <submittedName>
        <fullName evidence="3">Uncharacterized protein</fullName>
    </submittedName>
</protein>
<keyword evidence="4" id="KW-1185">Reference proteome</keyword>
<dbReference type="OrthoDB" id="5230873at2759"/>